<dbReference type="BioCyc" id="HAUR316274:GHYA-5090-MONOMER"/>
<dbReference type="PANTHER" id="PTHR15462:SF8">
    <property type="entry name" value="SERINE PROTEASE"/>
    <property type="match status" value="1"/>
</dbReference>
<evidence type="ECO:0000256" key="5">
    <source>
        <dbReference type="ARBA" id="ARBA00022825"/>
    </source>
</evidence>
<sequence>MSIPHSLFHVRRLIVLLVLLMMIIGQKPSHAQDNAPAPHDPHTPVTNTGSLPPKFALAPDAVISPSTGSELPSTDEPQEEVSINSIIGPDSRKRILNTLPYPYGTIVHLYVSYPLAEGECSGVLISPDTVLTAGHCVFTKEHGGWADFIIASPGRNGSNTFPHPPCPDKQLFSTTGWIHDLNPSYDYGVIKLTCSYTATGWMGVRAAPDAGLRGQTTILTGYPSDKPLGTMWNSQDSVRNYSSSQVFYQNDATQGQSGSPVWNRNDITCNPCVFAIHTDGVSPGTGGNNGGVRIDAEIMENLWSWIAP</sequence>
<dbReference type="GO" id="GO:0006508">
    <property type="term" value="P:proteolysis"/>
    <property type="evidence" value="ECO:0007669"/>
    <property type="project" value="UniProtKB-KW"/>
</dbReference>
<keyword evidence="8" id="KW-0614">Plasmid</keyword>
<dbReference type="HOGENOM" id="CLU_073589_0_1_0"/>
<evidence type="ECO:0000256" key="3">
    <source>
        <dbReference type="ARBA" id="ARBA00022729"/>
    </source>
</evidence>
<evidence type="ECO:0000256" key="7">
    <source>
        <dbReference type="SAM" id="MobiDB-lite"/>
    </source>
</evidence>
<dbReference type="SUPFAM" id="SSF50494">
    <property type="entry name" value="Trypsin-like serine proteases"/>
    <property type="match status" value="1"/>
</dbReference>
<geneLocation type="plasmid" evidence="8 9">
    <name>pHAU01</name>
</geneLocation>
<feature type="chain" id="PRO_5006990899" description="Serine protease" evidence="6">
    <location>
        <begin position="32"/>
        <end position="308"/>
    </location>
</feature>
<evidence type="ECO:0000256" key="1">
    <source>
        <dbReference type="ARBA" id="ARBA00008764"/>
    </source>
</evidence>
<dbReference type="InterPro" id="IPR043504">
    <property type="entry name" value="Peptidase_S1_PA_chymotrypsin"/>
</dbReference>
<dbReference type="EC" id="3.4.21.-" evidence="6"/>
<dbReference type="InterPro" id="IPR009003">
    <property type="entry name" value="Peptidase_S1_PA"/>
</dbReference>
<evidence type="ECO:0000256" key="2">
    <source>
        <dbReference type="ARBA" id="ARBA00022670"/>
    </source>
</evidence>
<dbReference type="Pfam" id="PF13365">
    <property type="entry name" value="Trypsin_2"/>
    <property type="match status" value="1"/>
</dbReference>
<gene>
    <name evidence="8" type="ordered locus">Haur_5027</name>
</gene>
<feature type="signal peptide" evidence="6">
    <location>
        <begin position="1"/>
        <end position="31"/>
    </location>
</feature>
<dbReference type="GO" id="GO:0004252">
    <property type="term" value="F:serine-type endopeptidase activity"/>
    <property type="evidence" value="ECO:0007669"/>
    <property type="project" value="InterPro"/>
</dbReference>
<dbReference type="EMBL" id="CP000876">
    <property type="protein sequence ID" value="ABX07657.1"/>
    <property type="molecule type" value="Genomic_DNA"/>
</dbReference>
<feature type="region of interest" description="Disordered" evidence="7">
    <location>
        <begin position="30"/>
        <end position="50"/>
    </location>
</feature>
<dbReference type="PRINTS" id="PR00839">
    <property type="entry name" value="V8PROTEASE"/>
</dbReference>
<protein>
    <recommendedName>
        <fullName evidence="6">Serine protease</fullName>
        <ecNumber evidence="6">3.4.21.-</ecNumber>
    </recommendedName>
</protein>
<keyword evidence="9" id="KW-1185">Reference proteome</keyword>
<dbReference type="InterPro" id="IPR018114">
    <property type="entry name" value="TRYPSIN_HIS"/>
</dbReference>
<accession>A9B8J3</accession>
<name>A9B8J3_HERA2</name>
<organism evidence="8 9">
    <name type="scientific">Herpetosiphon aurantiacus (strain ATCC 23779 / DSM 785 / 114-95)</name>
    <dbReference type="NCBI Taxonomy" id="316274"/>
    <lineage>
        <taxon>Bacteria</taxon>
        <taxon>Bacillati</taxon>
        <taxon>Chloroflexota</taxon>
        <taxon>Chloroflexia</taxon>
        <taxon>Herpetosiphonales</taxon>
        <taxon>Herpetosiphonaceae</taxon>
        <taxon>Herpetosiphon</taxon>
    </lineage>
</organism>
<evidence type="ECO:0000313" key="9">
    <source>
        <dbReference type="Proteomes" id="UP000000787"/>
    </source>
</evidence>
<dbReference type="AlphaFoldDB" id="A9B8J3"/>
<keyword evidence="2 6" id="KW-0645">Protease</keyword>
<dbReference type="PANTHER" id="PTHR15462">
    <property type="entry name" value="SERINE PROTEASE"/>
    <property type="match status" value="1"/>
</dbReference>
<evidence type="ECO:0000313" key="8">
    <source>
        <dbReference type="EMBL" id="ABX07657.1"/>
    </source>
</evidence>
<keyword evidence="5 6" id="KW-0720">Serine protease</keyword>
<keyword evidence="4 6" id="KW-0378">Hydrolase</keyword>
<dbReference type="InterPro" id="IPR008256">
    <property type="entry name" value="Peptidase_S1B"/>
</dbReference>
<dbReference type="PROSITE" id="PS00134">
    <property type="entry name" value="TRYPSIN_HIS"/>
    <property type="match status" value="1"/>
</dbReference>
<keyword evidence="3 6" id="KW-0732">Signal</keyword>
<dbReference type="Proteomes" id="UP000000787">
    <property type="component" value="Plasmid pHAU01"/>
</dbReference>
<evidence type="ECO:0000256" key="4">
    <source>
        <dbReference type="ARBA" id="ARBA00022801"/>
    </source>
</evidence>
<comment type="similarity">
    <text evidence="1 6">Belongs to the peptidase S1B family.</text>
</comment>
<reference evidence="8 9" key="1">
    <citation type="journal article" date="2011" name="Stand. Genomic Sci.">
        <title>Complete genome sequence of the filamentous gliding predatory bacterium Herpetosiphon aurantiacus type strain (114-95(T)).</title>
        <authorList>
            <person name="Kiss H."/>
            <person name="Nett M."/>
            <person name="Domin N."/>
            <person name="Martin K."/>
            <person name="Maresca J.A."/>
            <person name="Copeland A."/>
            <person name="Lapidus A."/>
            <person name="Lucas S."/>
            <person name="Berry K.W."/>
            <person name="Glavina Del Rio T."/>
            <person name="Dalin E."/>
            <person name="Tice H."/>
            <person name="Pitluck S."/>
            <person name="Richardson P."/>
            <person name="Bruce D."/>
            <person name="Goodwin L."/>
            <person name="Han C."/>
            <person name="Detter J.C."/>
            <person name="Schmutz J."/>
            <person name="Brettin T."/>
            <person name="Land M."/>
            <person name="Hauser L."/>
            <person name="Kyrpides N.C."/>
            <person name="Ivanova N."/>
            <person name="Goker M."/>
            <person name="Woyke T."/>
            <person name="Klenk H.P."/>
            <person name="Bryant D.A."/>
        </authorList>
    </citation>
    <scope>NUCLEOTIDE SEQUENCE [LARGE SCALE GENOMIC DNA]</scope>
    <source>
        <strain evidence="9">ATCC 23779 / DSM 785 / 114-95</strain>
        <plasmid evidence="8">pHAU01</plasmid>
    </source>
</reference>
<dbReference type="InterPro" id="IPR050966">
    <property type="entry name" value="Glutamyl_endopeptidase"/>
</dbReference>
<dbReference type="Gene3D" id="2.40.10.10">
    <property type="entry name" value="Trypsin-like serine proteases"/>
    <property type="match status" value="2"/>
</dbReference>
<dbReference type="InParanoid" id="A9B8J3"/>
<proteinExistence type="inferred from homology"/>
<dbReference type="KEGG" id="hau:Haur_5027"/>
<evidence type="ECO:0000256" key="6">
    <source>
        <dbReference type="RuleBase" id="RU004296"/>
    </source>
</evidence>